<evidence type="ECO:0000313" key="2">
    <source>
        <dbReference type="Proteomes" id="UP000594014"/>
    </source>
</evidence>
<accession>A0ACD1AAJ9</accession>
<evidence type="ECO:0000313" key="1">
    <source>
        <dbReference type="EMBL" id="QOX63402.1"/>
    </source>
</evidence>
<dbReference type="Proteomes" id="UP000594014">
    <property type="component" value="Chromosome"/>
</dbReference>
<protein>
    <submittedName>
        <fullName evidence="1">Gfo/Idh/MocA family oxidoreductase</fullName>
    </submittedName>
</protein>
<reference evidence="1" key="1">
    <citation type="submission" date="2019-08" db="EMBL/GenBank/DDBJ databases">
        <title>Genome sequence of Clostridiales bacterium MT110.</title>
        <authorList>
            <person name="Cao J."/>
        </authorList>
    </citation>
    <scope>NUCLEOTIDE SEQUENCE</scope>
    <source>
        <strain evidence="1">MT110</strain>
    </source>
</reference>
<name>A0ACD1AAJ9_9FIRM</name>
<proteinExistence type="predicted"/>
<organism evidence="1 2">
    <name type="scientific">Anoxybacterium hadale</name>
    <dbReference type="NCBI Taxonomy" id="3408580"/>
    <lineage>
        <taxon>Bacteria</taxon>
        <taxon>Bacillati</taxon>
        <taxon>Bacillota</taxon>
        <taxon>Clostridia</taxon>
        <taxon>Peptostreptococcales</taxon>
        <taxon>Anaerovoracaceae</taxon>
        <taxon>Anoxybacterium</taxon>
    </lineage>
</organism>
<dbReference type="EMBL" id="CP042469">
    <property type="protein sequence ID" value="QOX63402.1"/>
    <property type="molecule type" value="Genomic_DNA"/>
</dbReference>
<gene>
    <name evidence="1" type="ORF">FRZ06_08565</name>
</gene>
<keyword evidence="2" id="KW-1185">Reference proteome</keyword>
<sequence>MQGMKVIVIGMGSMGRRRTELLVKNYTQIKVSAVESDEGRRKRAEEEYHIKVYADLETALTEESPDAAFVCTSPESHGNIIMECAVRGLHIFSEINLLPNRYDEILKESRMSGKTLYLSSTQLYRKEIELIQKLVTQHQNKLNYHYHVGQYLPDWHPWDQKREFFAWSSKTNGCREILAIELPWILKTFGAVKEIMVWKDHLSSLPVDYPDNYMIVMLHENGSKGVLLTDIVSRKAIRALTVYSEDLLIQWRGTPDSLVTFNLQNQRMERVDTYLNAETKPGYAEFIIENAYLEEIEAFLRKMEGDSSLERYTFEEDAETLKLINRIEGLI</sequence>